<evidence type="ECO:0000256" key="2">
    <source>
        <dbReference type="ARBA" id="ARBA00022679"/>
    </source>
</evidence>
<dbReference type="OrthoDB" id="9806170at2"/>
<dbReference type="InterPro" id="IPR004607">
    <property type="entry name" value="GART"/>
</dbReference>
<sequence length="320" mass="35481">MPVKSKIAVLISGTGTNMTALLYASRLPNAAFEIVLAASNNHDAAGLMTAKSEGIATFAHSHKGMDRAEHDKIMEKAVFDADAEYIVLAGYMRILSAQFVERWNGKMLNIHPSLLPKYRGLDTHKRALDAGDKVAGATVHIVSNELDAGEILGQLEVAIQPDDTPKTLSDRIRIAEHQLFPHVVNAYVSRGYSADWLFDRVRTLAVALPEVEERESHGSPGWRTGGKSGKYFAYFNNQHHGEPHIALLAKTSGQDEMTALIERDPGAFFRPAYYGASGWVGLILNRPDVDWDQVDHWLRRSWQAVAPKRLTRLIDAAEEF</sequence>
<evidence type="ECO:0000313" key="6">
    <source>
        <dbReference type="EMBL" id="MXO57548.1"/>
    </source>
</evidence>
<dbReference type="SUPFAM" id="SSF142906">
    <property type="entry name" value="YjbR-like"/>
    <property type="match status" value="1"/>
</dbReference>
<dbReference type="PANTHER" id="PTHR43369">
    <property type="entry name" value="PHOSPHORIBOSYLGLYCINAMIDE FORMYLTRANSFERASE"/>
    <property type="match status" value="1"/>
</dbReference>
<feature type="binding site" evidence="4">
    <location>
        <position position="67"/>
    </location>
    <ligand>
        <name>(6R)-10-formyltetrahydrofolate</name>
        <dbReference type="ChEBI" id="CHEBI:195366"/>
    </ligand>
</feature>
<evidence type="ECO:0000313" key="7">
    <source>
        <dbReference type="Proteomes" id="UP000468943"/>
    </source>
</evidence>
<proteinExistence type="inferred from homology"/>
<dbReference type="Pfam" id="PF04237">
    <property type="entry name" value="YjbR"/>
    <property type="match status" value="1"/>
</dbReference>
<dbReference type="InterPro" id="IPR036477">
    <property type="entry name" value="Formyl_transf_N_sf"/>
</dbReference>
<feature type="binding site" evidence="4">
    <location>
        <begin position="92"/>
        <end position="95"/>
    </location>
    <ligand>
        <name>(6R)-10-formyltetrahydrofolate</name>
        <dbReference type="ChEBI" id="CHEBI:195366"/>
    </ligand>
</feature>
<dbReference type="Gene3D" id="3.90.1150.30">
    <property type="match status" value="1"/>
</dbReference>
<dbReference type="NCBIfam" id="TIGR00639">
    <property type="entry name" value="PurN"/>
    <property type="match status" value="1"/>
</dbReference>
<dbReference type="InterPro" id="IPR038056">
    <property type="entry name" value="YjbR-like_sf"/>
</dbReference>
<dbReference type="AlphaFoldDB" id="A0A6I4SQA6"/>
<feature type="active site" description="Proton donor" evidence="4">
    <location>
        <position position="111"/>
    </location>
</feature>
<name>A0A6I4SQA6_9SPHN</name>
<comment type="function">
    <text evidence="4">Catalyzes the transfer of a formyl group from 10-formyltetrahydrofolate to 5-phospho-ribosyl-glycinamide (GAR), producing 5-phospho-ribosyl-N-formylglycinamide (FGAR) and tetrahydrofolate.</text>
</comment>
<dbReference type="HAMAP" id="MF_01930">
    <property type="entry name" value="PurN"/>
    <property type="match status" value="1"/>
</dbReference>
<dbReference type="Proteomes" id="UP000468943">
    <property type="component" value="Unassembled WGS sequence"/>
</dbReference>
<dbReference type="InterPro" id="IPR002376">
    <property type="entry name" value="Formyl_transf_N"/>
</dbReference>
<dbReference type="SUPFAM" id="SSF53328">
    <property type="entry name" value="Formyltransferase"/>
    <property type="match status" value="1"/>
</dbReference>
<feature type="domain" description="Formyl transferase N-terminal" evidence="5">
    <location>
        <begin position="6"/>
        <end position="184"/>
    </location>
</feature>
<comment type="similarity">
    <text evidence="4">Belongs to the GART family.</text>
</comment>
<gene>
    <name evidence="4 6" type="primary">purN</name>
    <name evidence="6" type="ORF">GRI36_11730</name>
</gene>
<evidence type="ECO:0000256" key="1">
    <source>
        <dbReference type="ARBA" id="ARBA00005054"/>
    </source>
</evidence>
<keyword evidence="2 4" id="KW-0808">Transferase</keyword>
<dbReference type="PANTHER" id="PTHR43369:SF2">
    <property type="entry name" value="PHOSPHORIBOSYLGLYCINAMIDE FORMYLTRANSFERASE"/>
    <property type="match status" value="1"/>
</dbReference>
<feature type="site" description="Raises pKa of active site His" evidence="4">
    <location>
        <position position="147"/>
    </location>
</feature>
<evidence type="ECO:0000256" key="4">
    <source>
        <dbReference type="HAMAP-Rule" id="MF_01930"/>
    </source>
</evidence>
<dbReference type="CDD" id="cd08645">
    <property type="entry name" value="FMT_core_GART"/>
    <property type="match status" value="1"/>
</dbReference>
<accession>A0A6I4SQA6</accession>
<organism evidence="6 7">
    <name type="scientific">Pontixanthobacter gangjinensis</name>
    <dbReference type="NCBI Taxonomy" id="1028742"/>
    <lineage>
        <taxon>Bacteria</taxon>
        <taxon>Pseudomonadati</taxon>
        <taxon>Pseudomonadota</taxon>
        <taxon>Alphaproteobacteria</taxon>
        <taxon>Sphingomonadales</taxon>
        <taxon>Erythrobacteraceae</taxon>
        <taxon>Pontixanthobacter</taxon>
    </lineage>
</organism>
<evidence type="ECO:0000259" key="5">
    <source>
        <dbReference type="Pfam" id="PF00551"/>
    </source>
</evidence>
<protein>
    <recommendedName>
        <fullName evidence="4">Phosphoribosylglycinamide formyltransferase</fullName>
        <ecNumber evidence="4">2.1.2.2</ecNumber>
    </recommendedName>
    <alternativeName>
        <fullName evidence="4">5'-phosphoribosylglycinamide transformylase</fullName>
    </alternativeName>
    <alternativeName>
        <fullName evidence="4">GAR transformylase</fullName>
        <shortName evidence="4">GART</shortName>
    </alternativeName>
</protein>
<dbReference type="GO" id="GO:0006189">
    <property type="term" value="P:'de novo' IMP biosynthetic process"/>
    <property type="evidence" value="ECO:0007669"/>
    <property type="project" value="UniProtKB-UniRule"/>
</dbReference>
<dbReference type="GO" id="GO:0004644">
    <property type="term" value="F:phosphoribosylglycinamide formyltransferase activity"/>
    <property type="evidence" value="ECO:0007669"/>
    <property type="project" value="UniProtKB-UniRule"/>
</dbReference>
<evidence type="ECO:0000256" key="3">
    <source>
        <dbReference type="ARBA" id="ARBA00022755"/>
    </source>
</evidence>
<keyword evidence="7" id="KW-1185">Reference proteome</keyword>
<dbReference type="InterPro" id="IPR058532">
    <property type="entry name" value="YjbR/MT2646/Rv2570-like"/>
</dbReference>
<comment type="catalytic activity">
    <reaction evidence="4">
        <text>N(1)-(5-phospho-beta-D-ribosyl)glycinamide + (6R)-10-formyltetrahydrofolate = N(2)-formyl-N(1)-(5-phospho-beta-D-ribosyl)glycinamide + (6S)-5,6,7,8-tetrahydrofolate + H(+)</text>
        <dbReference type="Rhea" id="RHEA:15053"/>
        <dbReference type="ChEBI" id="CHEBI:15378"/>
        <dbReference type="ChEBI" id="CHEBI:57453"/>
        <dbReference type="ChEBI" id="CHEBI:143788"/>
        <dbReference type="ChEBI" id="CHEBI:147286"/>
        <dbReference type="ChEBI" id="CHEBI:195366"/>
        <dbReference type="EC" id="2.1.2.2"/>
    </reaction>
</comment>
<dbReference type="EC" id="2.1.2.2" evidence="4"/>
<comment type="pathway">
    <text evidence="1 4">Purine metabolism; IMP biosynthesis via de novo pathway; N(2)-formyl-N(1)-(5-phospho-D-ribosyl)glycinamide from N(1)-(5-phospho-D-ribosyl)glycinamide (10-formyl THF route): step 1/1.</text>
</comment>
<dbReference type="Pfam" id="PF00551">
    <property type="entry name" value="Formyl_trans_N"/>
    <property type="match status" value="1"/>
</dbReference>
<dbReference type="EMBL" id="WTYS01000001">
    <property type="protein sequence ID" value="MXO57548.1"/>
    <property type="molecule type" value="Genomic_DNA"/>
</dbReference>
<dbReference type="GO" id="GO:0005829">
    <property type="term" value="C:cytosol"/>
    <property type="evidence" value="ECO:0007669"/>
    <property type="project" value="TreeGrafter"/>
</dbReference>
<reference evidence="6 7" key="1">
    <citation type="submission" date="2019-12" db="EMBL/GenBank/DDBJ databases">
        <title>Genomic-based taxomic classification of the family Erythrobacteraceae.</title>
        <authorList>
            <person name="Xu L."/>
        </authorList>
    </citation>
    <scope>NUCLEOTIDE SEQUENCE [LARGE SCALE GENOMIC DNA]</scope>
    <source>
        <strain evidence="6 7">JCM 17802</strain>
    </source>
</reference>
<dbReference type="Gene3D" id="3.40.50.170">
    <property type="entry name" value="Formyl transferase, N-terminal domain"/>
    <property type="match status" value="1"/>
</dbReference>
<comment type="caution">
    <text evidence="6">The sequence shown here is derived from an EMBL/GenBank/DDBJ whole genome shotgun (WGS) entry which is preliminary data.</text>
</comment>
<feature type="binding site" evidence="4">
    <location>
        <position position="109"/>
    </location>
    <ligand>
        <name>(6R)-10-formyltetrahydrofolate</name>
        <dbReference type="ChEBI" id="CHEBI:195366"/>
    </ligand>
</feature>
<feature type="binding site" evidence="4">
    <location>
        <begin position="15"/>
        <end position="17"/>
    </location>
    <ligand>
        <name>N(1)-(5-phospho-beta-D-ribosyl)glycinamide</name>
        <dbReference type="ChEBI" id="CHEBI:143788"/>
    </ligand>
</feature>
<keyword evidence="3 4" id="KW-0658">Purine biosynthesis</keyword>
<dbReference type="UniPathway" id="UPA00074">
    <property type="reaction ID" value="UER00126"/>
</dbReference>